<dbReference type="Proteomes" id="UP000183209">
    <property type="component" value="Unassembled WGS sequence"/>
</dbReference>
<dbReference type="OrthoDB" id="1413766at2"/>
<name>A0A1I6UP40_9FLAO</name>
<evidence type="ECO:0000313" key="3">
    <source>
        <dbReference type="Proteomes" id="UP000183209"/>
    </source>
</evidence>
<dbReference type="SUPFAM" id="SSF49464">
    <property type="entry name" value="Carboxypeptidase regulatory domain-like"/>
    <property type="match status" value="1"/>
</dbReference>
<gene>
    <name evidence="2" type="ORF">SAMN04487906_2621</name>
</gene>
<dbReference type="Gene3D" id="2.60.40.1120">
    <property type="entry name" value="Carboxypeptidase-like, regulatory domain"/>
    <property type="match status" value="1"/>
</dbReference>
<organism evidence="2 3">
    <name type="scientific">Zhouia amylolytica</name>
    <dbReference type="NCBI Taxonomy" id="376730"/>
    <lineage>
        <taxon>Bacteria</taxon>
        <taxon>Pseudomonadati</taxon>
        <taxon>Bacteroidota</taxon>
        <taxon>Flavobacteriia</taxon>
        <taxon>Flavobacteriales</taxon>
        <taxon>Flavobacteriaceae</taxon>
        <taxon>Zhouia</taxon>
    </lineage>
</organism>
<reference evidence="2 3" key="1">
    <citation type="submission" date="2016-10" db="EMBL/GenBank/DDBJ databases">
        <authorList>
            <person name="de Groot N.N."/>
        </authorList>
    </citation>
    <scope>NUCLEOTIDE SEQUENCE [LARGE SCALE GENOMIC DNA]</scope>
    <source>
        <strain evidence="2 3">CGMCC 1.6114</strain>
    </source>
</reference>
<feature type="signal peptide" evidence="1">
    <location>
        <begin position="1"/>
        <end position="27"/>
    </location>
</feature>
<protein>
    <submittedName>
        <fullName evidence="2">CarboxypepD_reg-like domain-containing protein</fullName>
    </submittedName>
</protein>
<evidence type="ECO:0000256" key="1">
    <source>
        <dbReference type="SAM" id="SignalP"/>
    </source>
</evidence>
<dbReference type="InterPro" id="IPR008969">
    <property type="entry name" value="CarboxyPept-like_regulatory"/>
</dbReference>
<dbReference type="EMBL" id="FPAG01000007">
    <property type="protein sequence ID" value="SFT03236.1"/>
    <property type="molecule type" value="Genomic_DNA"/>
</dbReference>
<accession>A0A1I6UP40</accession>
<keyword evidence="1" id="KW-0732">Signal</keyword>
<dbReference type="RefSeq" id="WP_074979363.1">
    <property type="nucleotide sequence ID" value="NZ_FPAG01000007.1"/>
</dbReference>
<evidence type="ECO:0000313" key="2">
    <source>
        <dbReference type="EMBL" id="SFT03236.1"/>
    </source>
</evidence>
<dbReference type="AlphaFoldDB" id="A0A1I6UP40"/>
<dbReference type="Pfam" id="PF13715">
    <property type="entry name" value="CarbopepD_reg_2"/>
    <property type="match status" value="1"/>
</dbReference>
<feature type="chain" id="PRO_5010249649" evidence="1">
    <location>
        <begin position="28"/>
        <end position="433"/>
    </location>
</feature>
<sequence>MIRFTKNLFIKIVVFSCCFVLQYQVQAKTFNYEPIVQDTLSYQEYKGTVVDIETDEPLVFASLNVANTNISTVTNSEGQFVLKIPKSIDEQQIIVTFLGYQERWIRLSELNGEENIIALTMLVTELPEVMVGEADNPGMLVEKMLSNKAKNYIDYPTLMTAFYRETIKKRRRNVSLAEAVIKIHKTPYTSNRDDIVSLYKARKKTDYERLDTLTLKLEGGPYNTLHVDLMKYPEYVFSDLFMNYYDFEMDKSTRINEKLVYVVRFKQKPNVVTPLYYGRLYIDAETYALVTGVYNLNVENRKVASDLLVRKKPKNAKVYPTEAVYRVDYRQNNGKWYYGHSNVQLEFKINWKRKLFNSVFTLQSEMAITNWESDKDYERPKGKERLKRTAIIPDEAEGFLDPDFWGKYNVIEPEKSIESAIKKISRQIERDKK</sequence>
<proteinExistence type="predicted"/>